<keyword evidence="2" id="KW-1185">Reference proteome</keyword>
<protein>
    <submittedName>
        <fullName evidence="1">Uncharacterized protein</fullName>
    </submittedName>
</protein>
<reference evidence="1 2" key="1">
    <citation type="submission" date="2024-06" db="EMBL/GenBank/DDBJ databases">
        <title>Genomic Encyclopedia of Type Strains, Phase IV (KMG-IV): sequencing the most valuable type-strain genomes for metagenomic binning, comparative biology and taxonomic classification.</title>
        <authorList>
            <person name="Goeker M."/>
        </authorList>
    </citation>
    <scope>NUCLEOTIDE SEQUENCE [LARGE SCALE GENOMIC DNA]</scope>
    <source>
        <strain evidence="1 2">DSM 21331</strain>
    </source>
</reference>
<organism evidence="1 2">
    <name type="scientific">Methylobacterium goesingense</name>
    <dbReference type="NCBI Taxonomy" id="243690"/>
    <lineage>
        <taxon>Bacteria</taxon>
        <taxon>Pseudomonadati</taxon>
        <taxon>Pseudomonadota</taxon>
        <taxon>Alphaproteobacteria</taxon>
        <taxon>Hyphomicrobiales</taxon>
        <taxon>Methylobacteriaceae</taxon>
        <taxon>Methylobacterium</taxon>
    </lineage>
</organism>
<comment type="caution">
    <text evidence="1">The sequence shown here is derived from an EMBL/GenBank/DDBJ whole genome shotgun (WGS) entry which is preliminary data.</text>
</comment>
<proteinExistence type="predicted"/>
<gene>
    <name evidence="1" type="ORF">ABID43_002634</name>
</gene>
<dbReference type="EMBL" id="JBEPMM010000006">
    <property type="protein sequence ID" value="MET3693090.1"/>
    <property type="molecule type" value="Genomic_DNA"/>
</dbReference>
<accession>A0ABV2L8L9</accession>
<evidence type="ECO:0000313" key="1">
    <source>
        <dbReference type="EMBL" id="MET3693090.1"/>
    </source>
</evidence>
<evidence type="ECO:0000313" key="2">
    <source>
        <dbReference type="Proteomes" id="UP001549145"/>
    </source>
</evidence>
<name>A0ABV2L8L9_9HYPH</name>
<dbReference type="RefSeq" id="WP_238276375.1">
    <property type="nucleotide sequence ID" value="NZ_BPQL01000016.1"/>
</dbReference>
<sequence length="297" mass="31492">MRHRFTVIEGGALSTDAVVEVVAEETPVAWRVDLRRAASIGAGEIAAWRALLARAGVADPVRADPDYLLSAAQHQAGGRDLIFALAWAVGNGPDRLGAVIPLAMPHTLFGHGRIVVWQPYGSALAPTFAPGSVEPVRAALVTALQAIRPRATLELDTPVAPAIPEAEPASRLRTVTARGTIPAHSLVGVRPVHAPEFAHVEPARIERVRDPNQVRDAVEAFLLLDAEASSAPIIGDPSEAAMVRVVTRLFARRNQVTVTLTRRADKVVAATITLGAGASALVWRQADAAPERLERSA</sequence>
<dbReference type="Proteomes" id="UP001549145">
    <property type="component" value="Unassembled WGS sequence"/>
</dbReference>